<evidence type="ECO:0000256" key="1">
    <source>
        <dbReference type="ARBA" id="ARBA00007690"/>
    </source>
</evidence>
<proteinExistence type="inferred from homology"/>
<dbReference type="Proteomes" id="UP001187192">
    <property type="component" value="Unassembled WGS sequence"/>
</dbReference>
<reference evidence="6" key="1">
    <citation type="submission" date="2023-07" db="EMBL/GenBank/DDBJ databases">
        <title>draft genome sequence of fig (Ficus carica).</title>
        <authorList>
            <person name="Takahashi T."/>
            <person name="Nishimura K."/>
        </authorList>
    </citation>
    <scope>NUCLEOTIDE SEQUENCE</scope>
</reference>
<dbReference type="InterPro" id="IPR012978">
    <property type="entry name" value="HEAT_RRP12"/>
</dbReference>
<accession>A0AA88AP44</accession>
<feature type="coiled-coil region" evidence="2">
    <location>
        <begin position="106"/>
        <end position="133"/>
    </location>
</feature>
<evidence type="ECO:0000256" key="2">
    <source>
        <dbReference type="SAM" id="Coils"/>
    </source>
</evidence>
<dbReference type="AlphaFoldDB" id="A0AA88AP44"/>
<protein>
    <recommendedName>
        <fullName evidence="8">Ribosomal RNA-processing protein 12-like conserved domain-containing protein</fullName>
    </recommendedName>
</protein>
<comment type="caution">
    <text evidence="6">The sequence shown here is derived from an EMBL/GenBank/DDBJ whole genome shotgun (WGS) entry which is preliminary data.</text>
</comment>
<evidence type="ECO:0008006" key="8">
    <source>
        <dbReference type="Google" id="ProtNLM"/>
    </source>
</evidence>
<dbReference type="SUPFAM" id="SSF48371">
    <property type="entry name" value="ARM repeat"/>
    <property type="match status" value="1"/>
</dbReference>
<feature type="domain" description="RRP12 N-terminal HEAT" evidence="5">
    <location>
        <begin position="9"/>
        <end position="317"/>
    </location>
</feature>
<feature type="compositionally biased region" description="Basic and acidic residues" evidence="3">
    <location>
        <begin position="1172"/>
        <end position="1194"/>
    </location>
</feature>
<feature type="region of interest" description="Disordered" evidence="3">
    <location>
        <begin position="1088"/>
        <end position="1229"/>
    </location>
</feature>
<name>A0AA88AP44_FICCA</name>
<feature type="compositionally biased region" description="Basic and acidic residues" evidence="3">
    <location>
        <begin position="1088"/>
        <end position="1111"/>
    </location>
</feature>
<feature type="domain" description="RRP12 HEAT" evidence="4">
    <location>
        <begin position="402"/>
        <end position="706"/>
    </location>
</feature>
<evidence type="ECO:0000313" key="7">
    <source>
        <dbReference type="Proteomes" id="UP001187192"/>
    </source>
</evidence>
<dbReference type="Pfam" id="PF25772">
    <property type="entry name" value="HEAT_RRP12_N"/>
    <property type="match status" value="1"/>
</dbReference>
<dbReference type="Gene3D" id="1.25.10.10">
    <property type="entry name" value="Leucine-rich Repeat Variant"/>
    <property type="match status" value="1"/>
</dbReference>
<evidence type="ECO:0000259" key="4">
    <source>
        <dbReference type="Pfam" id="PF08161"/>
    </source>
</evidence>
<evidence type="ECO:0000313" key="6">
    <source>
        <dbReference type="EMBL" id="GMN54697.1"/>
    </source>
</evidence>
<comment type="similarity">
    <text evidence="1">Belongs to the RRP12 family.</text>
</comment>
<evidence type="ECO:0000256" key="3">
    <source>
        <dbReference type="SAM" id="MobiDB-lite"/>
    </source>
</evidence>
<dbReference type="InterPro" id="IPR011989">
    <property type="entry name" value="ARM-like"/>
</dbReference>
<dbReference type="InterPro" id="IPR057860">
    <property type="entry name" value="HEAT_RRP12_N"/>
</dbReference>
<dbReference type="Pfam" id="PF08161">
    <property type="entry name" value="RRP12_HEAT"/>
    <property type="match status" value="1"/>
</dbReference>
<dbReference type="EMBL" id="BTGU01000053">
    <property type="protein sequence ID" value="GMN54697.1"/>
    <property type="molecule type" value="Genomic_DNA"/>
</dbReference>
<dbReference type="PANTHER" id="PTHR48412:SF1">
    <property type="entry name" value="ARM REPEAT SUPERFAMILY PROTEIN"/>
    <property type="match status" value="1"/>
</dbReference>
<keyword evidence="2" id="KW-0175">Coiled coil</keyword>
<dbReference type="PANTHER" id="PTHR48412">
    <property type="entry name" value="ARM REPEAT SUPERFAMILY PROTEIN"/>
    <property type="match status" value="1"/>
</dbReference>
<feature type="compositionally biased region" description="Basic residues" evidence="3">
    <location>
        <begin position="1159"/>
        <end position="1171"/>
    </location>
</feature>
<keyword evidence="7" id="KW-1185">Reference proteome</keyword>
<sequence>MEDDKPEPDRVDSFTAGSDICQQLMDRYSKSAAPQHRHLLATAAAMRSLLAAESLPLTPSSYFAAAIAAVDDAASSSQPLDPTAVNALLAFLAIVLPLAPPRGIDAAKASQAVEVLARLLEREREKEKEKEKEGLAVATVRAGVKCLGVLVGFCDLEDWDSMKLGFEKLMKFSVDRRPKGIGYRWMAIAEMLLAYIAVRRCSQECLEKVFKLINCSAVIKEASKLVMSMIKTYMPLAVELSSLGASDGSKEDMLLEPKNVEVLHMLNMLKLIVPFLSMKTRSKVLSEVDKIMKSQFSALTRHILKTIEICYETSSVDAIAPMTEKIVASLSSYVSLGDENPSDTVISATTLLKHSLHILRAGESNSYNKNLPLVFDSVAVLSRSSLIHVIPADLGLLTFEASVASHAATILKELISHHVDQRNLLIDDNQPFEVEGQENARASAVKSACAILENSLMTSDGKPNEYILAVISALFLKLGGISYYYMKNSLLKLADLMTLGSEAKSKTYHTQLENCIGSAVIAMGPEKILSDVPITLDAGGFTCTNIWLVPILKSYVVGASLGYYMERIMPLAKSFQKASRKAKRTTNGQNLQDHAHALWGLLPAFCRYPTDLYQNIGSLVEVLVKFLKEDPSMHENVSISLQVLVNQNKGALNQKTDAGESNSFEVKESVIEFTNRPTYSKKIATKNIKALASYSTALLQALADLFIDSAPMKRSFLKDAIGCLASISDSSVTKQILVSFLERFQFIDDSGEFGTENEKALTDKEEGNPSTLKRDGERCAMMELASSLVRGAKEDLLDLIYNFIKYSFQVTDGIGDWQTYHTLSRILQEHAWFCSSRFVELIDLLLGFKPPTDITTLRSRLACFHPLMVHLLKIDSEAENAKAFLIVNEIIVTLKDAKEEEARKAAYDVLLEISSSLRDPSSFSSESSDAPYQKLITMIMGYLSGASPRIKSGAVSVLSALIYRDASICVSMPDLIPSLLPLLQGKSLEAALGFFKVLASCLQTRDLQNLLSSVIKGILPWSAVSRNHFRSKACKFLSHGHFLGRVWVEWAGVTVILEIMIRKCGFSAVESVTPDRYRSFVKSVVENRHNKTNSKDAADGDTKTKQDENSTSRHGKRKHTELETAPEKTGLVENKRREKKHFGNRTDTKESYTSTGTSKGRKNFGARKFRKEKLAKGEPESSRKLNKKNLDKGPRGGQKRKMNMSKKDGAVRKPASASALGKRRKLGKT</sequence>
<organism evidence="6 7">
    <name type="scientific">Ficus carica</name>
    <name type="common">Common fig</name>
    <dbReference type="NCBI Taxonomy" id="3494"/>
    <lineage>
        <taxon>Eukaryota</taxon>
        <taxon>Viridiplantae</taxon>
        <taxon>Streptophyta</taxon>
        <taxon>Embryophyta</taxon>
        <taxon>Tracheophyta</taxon>
        <taxon>Spermatophyta</taxon>
        <taxon>Magnoliopsida</taxon>
        <taxon>eudicotyledons</taxon>
        <taxon>Gunneridae</taxon>
        <taxon>Pentapetalae</taxon>
        <taxon>rosids</taxon>
        <taxon>fabids</taxon>
        <taxon>Rosales</taxon>
        <taxon>Moraceae</taxon>
        <taxon>Ficeae</taxon>
        <taxon>Ficus</taxon>
    </lineage>
</organism>
<gene>
    <name evidence="6" type="ORF">TIFTF001_023821</name>
</gene>
<evidence type="ECO:0000259" key="5">
    <source>
        <dbReference type="Pfam" id="PF25772"/>
    </source>
</evidence>
<dbReference type="InterPro" id="IPR016024">
    <property type="entry name" value="ARM-type_fold"/>
</dbReference>